<dbReference type="PROSITE" id="PS51257">
    <property type="entry name" value="PROKAR_LIPOPROTEIN"/>
    <property type="match status" value="1"/>
</dbReference>
<evidence type="ECO:0000259" key="2">
    <source>
        <dbReference type="Pfam" id="PF01833"/>
    </source>
</evidence>
<dbReference type="CDD" id="cd00102">
    <property type="entry name" value="IPT"/>
    <property type="match status" value="1"/>
</dbReference>
<dbReference type="EMBL" id="ADLW01000006">
    <property type="protein sequence ID" value="EGK03709.1"/>
    <property type="molecule type" value="Genomic_DNA"/>
</dbReference>
<reference evidence="3 4" key="1">
    <citation type="submission" date="2011-04" db="EMBL/GenBank/DDBJ databases">
        <title>The Genome Sequence of Dysgonomonas mossii DSM 22836.</title>
        <authorList>
            <consortium name="The Broad Institute Genome Sequencing Platform"/>
            <person name="Earl A."/>
            <person name="Ward D."/>
            <person name="Feldgarden M."/>
            <person name="Gevers D."/>
            <person name="Pudlo N."/>
            <person name="Martens E."/>
            <person name="Allen-Vercoe E."/>
            <person name="Young S.K."/>
            <person name="Zeng Q."/>
            <person name="Gargeya S."/>
            <person name="Fitzgerald M."/>
            <person name="Haas B."/>
            <person name="Abouelleil A."/>
            <person name="Alvarado L."/>
            <person name="Arachchi H.M."/>
            <person name="Berlin A."/>
            <person name="Brown A."/>
            <person name="Chapman S.B."/>
            <person name="Chen Z."/>
            <person name="Dunbar C."/>
            <person name="Freedman E."/>
            <person name="Gearin G."/>
            <person name="Gellesch M."/>
            <person name="Goldberg J."/>
            <person name="Griggs A."/>
            <person name="Gujja S."/>
            <person name="Heiman D."/>
            <person name="Howarth C."/>
            <person name="Larson L."/>
            <person name="Lui A."/>
            <person name="MacDonald P.J.P."/>
            <person name="Mehta T."/>
            <person name="Montmayeur A."/>
            <person name="Murphy C."/>
            <person name="Neiman D."/>
            <person name="Pearson M."/>
            <person name="Priest M."/>
            <person name="Roberts A."/>
            <person name="Saif S."/>
            <person name="Shea T."/>
            <person name="Shenoy N."/>
            <person name="Sisk P."/>
            <person name="Stolte C."/>
            <person name="Sykes S."/>
            <person name="Yandava C."/>
            <person name="Wortman J."/>
            <person name="Nusbaum C."/>
            <person name="Birren B."/>
        </authorList>
    </citation>
    <scope>NUCLEOTIDE SEQUENCE [LARGE SCALE GENOMIC DNA]</scope>
    <source>
        <strain evidence="3 4">DSM 22836</strain>
    </source>
</reference>
<dbReference type="eggNOG" id="COG3210">
    <property type="taxonomic scope" value="Bacteria"/>
</dbReference>
<dbReference type="Pfam" id="PF01833">
    <property type="entry name" value="TIG"/>
    <property type="match status" value="1"/>
</dbReference>
<dbReference type="STRING" id="742767.HMPREF9456_01776"/>
<dbReference type="OrthoDB" id="660167at2"/>
<protein>
    <recommendedName>
        <fullName evidence="2">IPT/TIG domain-containing protein</fullName>
    </recommendedName>
</protein>
<dbReference type="InterPro" id="IPR013783">
    <property type="entry name" value="Ig-like_fold"/>
</dbReference>
<sequence>MKINILKYCSLCLIITALACVSSCSNDDDNGSGAVVLEAFGPSPALRGSELTFIGKNLDKVTSVILPEGIEVTDIEVVSKEKIKITIPQDAKEGYVKLVASGTEVTTKTLLTYTEPISITRFAPSPVKAGQTLTIEGDYLNLIQKVVFSDNVEVSYKDFLTWERKKIEVVVPREAQTGIIILADTAAIPVELKSETELQVVLPSVEKVLDLTNKKPGDVVSTIGQDLDLVESVQLPNGTPAAHAIKDNVLAFTLPEGITDGAVVMVAYSGVHVAIANIGVAVPTDLVATPATGIKDGSEISIKGVNMDLVTTALFPGVSEAVTPTSKSATEIKVTTPANAKTGDLILNTASGKTVSVKITTLKPEILSYNPSSVAAGNEFTIKGKNLDLVASVTFGGNKVVEVTPASSTDLVVKAPVDAETGELTLTMKNGETVKGSVLTVTKPDFCYIPVLPGSDEEIKSGTILKVDVQNGDKLTNVQVNGNNTQYILQGSTLSILVPTNANGNTAFKLISSNGEVTYTIRIISSGIVETVIMNETRDLGSWAGEGAGGAFRLYKESFDGIKAGAILKFYFTVTGYGQLQINNANWATWDTPVFTDTSLTYYEMELTQPFLDNILGANDGWSTTAIIIQGEHLVISKVSIITGR</sequence>
<keyword evidence="1" id="KW-0732">Signal</keyword>
<evidence type="ECO:0000256" key="1">
    <source>
        <dbReference type="SAM" id="SignalP"/>
    </source>
</evidence>
<comment type="caution">
    <text evidence="3">The sequence shown here is derived from an EMBL/GenBank/DDBJ whole genome shotgun (WGS) entry which is preliminary data.</text>
</comment>
<dbReference type="GeneID" id="78082425"/>
<feature type="chain" id="PRO_5003380073" description="IPT/TIG domain-containing protein" evidence="1">
    <location>
        <begin position="20"/>
        <end position="645"/>
    </location>
</feature>
<feature type="domain" description="IPT/TIG" evidence="2">
    <location>
        <begin position="364"/>
        <end position="432"/>
    </location>
</feature>
<accession>F8X014</accession>
<evidence type="ECO:0000313" key="4">
    <source>
        <dbReference type="Proteomes" id="UP000006420"/>
    </source>
</evidence>
<dbReference type="InterPro" id="IPR014756">
    <property type="entry name" value="Ig_E-set"/>
</dbReference>
<proteinExistence type="predicted"/>
<feature type="signal peptide" evidence="1">
    <location>
        <begin position="1"/>
        <end position="19"/>
    </location>
</feature>
<dbReference type="Proteomes" id="UP000006420">
    <property type="component" value="Unassembled WGS sequence"/>
</dbReference>
<organism evidence="3 4">
    <name type="scientific">Dysgonomonas mossii DSM 22836</name>
    <dbReference type="NCBI Taxonomy" id="742767"/>
    <lineage>
        <taxon>Bacteria</taxon>
        <taxon>Pseudomonadati</taxon>
        <taxon>Bacteroidota</taxon>
        <taxon>Bacteroidia</taxon>
        <taxon>Bacteroidales</taxon>
        <taxon>Dysgonomonadaceae</taxon>
        <taxon>Dysgonomonas</taxon>
    </lineage>
</organism>
<name>F8X014_9BACT</name>
<dbReference type="InterPro" id="IPR002909">
    <property type="entry name" value="IPT_dom"/>
</dbReference>
<dbReference type="AlphaFoldDB" id="F8X014"/>
<evidence type="ECO:0000313" key="3">
    <source>
        <dbReference type="EMBL" id="EGK03709.1"/>
    </source>
</evidence>
<dbReference type="SUPFAM" id="SSF81296">
    <property type="entry name" value="E set domains"/>
    <property type="match status" value="1"/>
</dbReference>
<dbReference type="RefSeq" id="WP_006843147.1">
    <property type="nucleotide sequence ID" value="NZ_AQWJ01000003.1"/>
</dbReference>
<keyword evidence="4" id="KW-1185">Reference proteome</keyword>
<dbReference type="Gene3D" id="2.60.40.10">
    <property type="entry name" value="Immunoglobulins"/>
    <property type="match status" value="4"/>
</dbReference>
<dbReference type="HOGENOM" id="CLU_023910_0_0_10"/>
<gene>
    <name evidence="3" type="ORF">HMPREF9456_01776</name>
</gene>